<dbReference type="Gene3D" id="3.30.70.270">
    <property type="match status" value="2"/>
</dbReference>
<proteinExistence type="inferred from homology"/>
<dbReference type="EMBL" id="JBHFQA010000019">
    <property type="protein sequence ID" value="KAL2082755.1"/>
    <property type="molecule type" value="Genomic_DNA"/>
</dbReference>
<dbReference type="FunFam" id="3.30.70.270:FF:000020">
    <property type="entry name" value="Transposon Tf2-6 polyprotein-like Protein"/>
    <property type="match status" value="1"/>
</dbReference>
<sequence>MSFLVNWCKGEGLDLEHALVVRHVLADVSTDTLEETLNSIKRLGRVKVKGKMFDAQTNGLMVLCACSEVVNIKAIPLDVIPSTGGEPWTLSVPGSEEEENETPTPVPQAGQPTLTTEQQILKSIGDILEKTQRPVVPENTAFRRLRAFSGNVPTPAGEETLDTWLMQAHLMVDECDCSVGEKRKRIIESLKGPALEIAQAVRSSDLQATPKDYLEALERAFGSSVSGEDLYYTFRSLRQNQGERLSDFLRRIEHALTKVVLRGGVAASQRDRVQQLLRGAIESDLMLVQLRLRERKDKPPSFLQLLTEIREEEDQQSVRQKSMPLNPKATIKQVRTSDNEPLSSTNAAKLRAELDKLRVVVAKLTANEARHSTPCRETETMVAPPSNQIENDSEVRALQRRVADLQHQLQIMTVNHRSGMPFVTTPEWKPQAAGGSYSRPTPANSRRVQPSSGVGEYFCYRCGQDGHIATRCNAEEDSAKVITRLIRNLRKQKWEDQDSSQNPPSAADTHCTGKKSHAETSVASLLPDGLVGKPSLSPVKIEGHRWYHEHLSHLTIQPISSLCIWGLSDSSYPYLGYVAVSLQIEDDDRNCLTQTVLALVCPDPQGPDQVPVIIGTNARAFRHELVASGRASGHHPAKAWRVTAGLSNPNYETMKSPDRVGQVKWVGPGPLTLTPGESCLAVGKATLDGTGTLGILVVDSSSALPQGVALPPCVLLPTELDKDNCKVLLQNVSLKTKSIPKGTVIAQIHKAEVVTGLAQAPAAQDAIDPALFDFGESPLPQTWRDRLAQKLAERTKVFSVEEWDVGLAKDVEHRIRLTDSRPFRERSRRIAPGDIDDVRRHLQELLAAGIIRESRSPYASPIVVARKKSGKVRMCIDYRTLNTRTIPDQYTMPRIDDALDCLSGSKWFSVLDLRSGYYQIPMSEEDKEKTAFICPLGFYQFERMPQGIMGAPATFQRLMEKAVGDMHLLQCLVYLDDVIVFSHTLEEHEERLLKVLDRLEEFGLKVSIDKCQFFRTCVKYVGHIVSEDGVSTDPDKISAVSQWPQPTNLKSLQSFLGFCGYYRRFIANYSAIVRPLTDLTRGYVPPKKGRPKQKEQGKQEACTEAFQKTKTCLIQAPVLAFADPTRPYILHVDASFDGLGAVLNQEYPEGLRPVAFASRKLSVSERNYPVHQLEFLALKWAVVDKFHDYLYGIRFTVRTDNNPLTYVLTSAKLNACGHRWLAALSVYDFSIQYRPGRENVDADLLSRNVADEVECISPAGVKAICKPIHAPLLSAPAKRCIDQLGAPPQCIPQAYVHTIQVSEGNLEPFSLEELRVAQDGDDTITKMKQALLAGRQSASPHDSPELSALRREWPRLVIKNGVLYRNIVRKLGKEISQFILPKRLRALALKSLHDDGGHLGIERVIELMRERFFWPKMATDIAHYIKNCGRCVVRKTIQGRAAPLNQLTSSGPLELVCIDFLSIEPDSRGVSNVLVVTDHFTRYAQAYPTRDQKAPTVAKVLVEKFFVNYGLPARIHSDQGRDFESRLIKEMLKVLGIRKSRTTPYHPQGDPQPERFNRTLLSMLGTLDPGKKQRWSQQIATLVHAYNCTQNDATGCSPYFLMFGREARLPIDVCFQAVLDSEEAASHPKYVDNLRHDLKQAYQLAMKASTKNHQKNKRAYDLTVRHQALGKGDRVLVRALGGTGKQKLKDKWNSLPYVVLDKLPNLPVYRVRPEVGTGAVKTLHRDHLLSIGELVRLPYPQNNEAPGLGNKGVSTWRKHRATQNCHRPQHTLRS</sequence>
<dbReference type="InterPro" id="IPR043128">
    <property type="entry name" value="Rev_trsase/Diguanyl_cyclase"/>
</dbReference>
<dbReference type="InterPro" id="IPR001878">
    <property type="entry name" value="Znf_CCHC"/>
</dbReference>
<keyword evidence="4" id="KW-0479">Metal-binding</keyword>
<dbReference type="InterPro" id="IPR041588">
    <property type="entry name" value="Integrase_H2C2"/>
</dbReference>
<dbReference type="Pfam" id="PF17919">
    <property type="entry name" value="RT_RNaseH_2"/>
    <property type="match status" value="1"/>
</dbReference>
<dbReference type="SUPFAM" id="SSF56672">
    <property type="entry name" value="DNA/RNA polymerases"/>
    <property type="match status" value="1"/>
</dbReference>
<dbReference type="PANTHER" id="PTHR37984">
    <property type="entry name" value="PROTEIN CBG26694"/>
    <property type="match status" value="1"/>
</dbReference>
<name>A0ABD1J8T5_9TELE</name>
<dbReference type="Gene3D" id="3.30.420.10">
    <property type="entry name" value="Ribonuclease H-like superfamily/Ribonuclease H"/>
    <property type="match status" value="1"/>
</dbReference>
<dbReference type="Pfam" id="PF17921">
    <property type="entry name" value="Integrase_H2C2"/>
    <property type="match status" value="1"/>
</dbReference>
<keyword evidence="4" id="KW-0862">Zinc</keyword>
<feature type="domain" description="CCHC-type" evidence="6">
    <location>
        <begin position="459"/>
        <end position="472"/>
    </location>
</feature>
<evidence type="ECO:0000313" key="9">
    <source>
        <dbReference type="EMBL" id="KAL2082755.1"/>
    </source>
</evidence>
<dbReference type="InterPro" id="IPR043502">
    <property type="entry name" value="DNA/RNA_pol_sf"/>
</dbReference>
<keyword evidence="10" id="KW-1185">Reference proteome</keyword>
<evidence type="ECO:0000256" key="2">
    <source>
        <dbReference type="ARBA" id="ARBA00012180"/>
    </source>
</evidence>
<dbReference type="GO" id="GO:0004523">
    <property type="term" value="F:RNA-DNA hybrid ribonuclease activity"/>
    <property type="evidence" value="ECO:0007669"/>
    <property type="project" value="UniProtKB-EC"/>
</dbReference>
<comment type="caution">
    <text evidence="9">The sequence shown here is derived from an EMBL/GenBank/DDBJ whole genome shotgun (WGS) entry which is preliminary data.</text>
</comment>
<dbReference type="FunFam" id="3.10.20.370:FF:000001">
    <property type="entry name" value="Retrovirus-related Pol polyprotein from transposon 17.6-like protein"/>
    <property type="match status" value="1"/>
</dbReference>
<dbReference type="InterPro" id="IPR048270">
    <property type="entry name" value="PNMA_C"/>
</dbReference>
<dbReference type="SUPFAM" id="SSF53098">
    <property type="entry name" value="Ribonuclease H-like"/>
    <property type="match status" value="1"/>
</dbReference>
<reference evidence="9 10" key="1">
    <citation type="submission" date="2024-09" db="EMBL/GenBank/DDBJ databases">
        <title>A chromosome-level genome assembly of Gray's grenadier anchovy, Coilia grayii.</title>
        <authorList>
            <person name="Fu Z."/>
        </authorList>
    </citation>
    <scope>NUCLEOTIDE SEQUENCE [LARGE SCALE GENOMIC DNA]</scope>
    <source>
        <strain evidence="9">G4</strain>
        <tissue evidence="9">Muscle</tissue>
    </source>
</reference>
<dbReference type="CDD" id="cd09274">
    <property type="entry name" value="RNase_HI_RT_Ty3"/>
    <property type="match status" value="1"/>
</dbReference>
<dbReference type="CDD" id="cd01647">
    <property type="entry name" value="RT_LTR"/>
    <property type="match status" value="1"/>
</dbReference>
<dbReference type="Gene3D" id="3.10.10.10">
    <property type="entry name" value="HIV Type 1 Reverse Transcriptase, subunit A, domain 1"/>
    <property type="match status" value="1"/>
</dbReference>
<dbReference type="InterPro" id="IPR001584">
    <property type="entry name" value="Integrase_cat-core"/>
</dbReference>
<dbReference type="EC" id="3.1.26.4" evidence="2"/>
<evidence type="ECO:0000259" key="8">
    <source>
        <dbReference type="PROSITE" id="PS50994"/>
    </source>
</evidence>
<dbReference type="PROSITE" id="PS50994">
    <property type="entry name" value="INTEGRASE"/>
    <property type="match status" value="1"/>
</dbReference>
<dbReference type="InterPro" id="IPR000477">
    <property type="entry name" value="RT_dom"/>
</dbReference>
<evidence type="ECO:0000259" key="6">
    <source>
        <dbReference type="PROSITE" id="PS50158"/>
    </source>
</evidence>
<dbReference type="PROSITE" id="PS50878">
    <property type="entry name" value="RT_POL"/>
    <property type="match status" value="1"/>
</dbReference>
<feature type="domain" description="Integrase catalytic" evidence="8">
    <location>
        <begin position="1448"/>
        <end position="1606"/>
    </location>
</feature>
<dbReference type="Pfam" id="PF00665">
    <property type="entry name" value="rve"/>
    <property type="match status" value="1"/>
</dbReference>
<evidence type="ECO:0000256" key="1">
    <source>
        <dbReference type="ARBA" id="ARBA00010879"/>
    </source>
</evidence>
<dbReference type="InterPro" id="IPR036397">
    <property type="entry name" value="RNaseH_sf"/>
</dbReference>
<dbReference type="InterPro" id="IPR041577">
    <property type="entry name" value="RT_RNaseH_2"/>
</dbReference>
<evidence type="ECO:0000256" key="4">
    <source>
        <dbReference type="PROSITE-ProRule" id="PRU00047"/>
    </source>
</evidence>
<feature type="domain" description="Reverse transcriptase" evidence="7">
    <location>
        <begin position="846"/>
        <end position="1025"/>
    </location>
</feature>
<dbReference type="PANTHER" id="PTHR37984:SF15">
    <property type="entry name" value="INTEGRASE CATALYTIC DOMAIN-CONTAINING PROTEIN"/>
    <property type="match status" value="1"/>
</dbReference>
<dbReference type="GO" id="GO:0008270">
    <property type="term" value="F:zinc ion binding"/>
    <property type="evidence" value="ECO:0007669"/>
    <property type="project" value="UniProtKB-KW"/>
</dbReference>
<feature type="region of interest" description="Disordered" evidence="5">
    <location>
        <begin position="86"/>
        <end position="113"/>
    </location>
</feature>
<dbReference type="FunFam" id="3.30.420.10:FF:000269">
    <property type="entry name" value="Uncharacterized protein"/>
    <property type="match status" value="1"/>
</dbReference>
<dbReference type="FunFam" id="1.10.340.70:FF:000001">
    <property type="entry name" value="Retrovirus-related Pol polyprotein from transposon gypsy-like Protein"/>
    <property type="match status" value="1"/>
</dbReference>
<dbReference type="Pfam" id="PF20846">
    <property type="entry name" value="PNMA_N"/>
    <property type="match status" value="1"/>
</dbReference>
<dbReference type="Pfam" id="PF00078">
    <property type="entry name" value="RVT_1"/>
    <property type="match status" value="1"/>
</dbReference>
<dbReference type="InterPro" id="IPR050951">
    <property type="entry name" value="Retrovirus_Pol_polyprotein"/>
</dbReference>
<accession>A0ABD1J8T5</accession>
<dbReference type="InterPro" id="IPR012337">
    <property type="entry name" value="RNaseH-like_sf"/>
</dbReference>
<dbReference type="FunFam" id="3.10.10.10:FF:000004">
    <property type="entry name" value="Uncharacterized protein"/>
    <property type="match status" value="1"/>
</dbReference>
<dbReference type="Proteomes" id="UP001591681">
    <property type="component" value="Unassembled WGS sequence"/>
</dbReference>
<protein>
    <recommendedName>
        <fullName evidence="3">Gypsy retrotransposon integrase-like protein 1</fullName>
        <ecNumber evidence="2">3.1.26.4</ecNumber>
    </recommendedName>
</protein>
<dbReference type="PROSITE" id="PS50158">
    <property type="entry name" value="ZF_CCHC"/>
    <property type="match status" value="1"/>
</dbReference>
<dbReference type="GO" id="GO:0006259">
    <property type="term" value="P:DNA metabolic process"/>
    <property type="evidence" value="ECO:0007669"/>
    <property type="project" value="UniProtKB-ARBA"/>
</dbReference>
<dbReference type="Gene3D" id="3.10.20.370">
    <property type="match status" value="1"/>
</dbReference>
<dbReference type="Gene3D" id="1.10.340.70">
    <property type="match status" value="1"/>
</dbReference>
<gene>
    <name evidence="9" type="ORF">ACEWY4_022573</name>
</gene>
<comment type="similarity">
    <text evidence="1">Belongs to the beta type-B retroviral polymerase family. HERV class-II K(HML-2) pol subfamily.</text>
</comment>
<evidence type="ECO:0000256" key="5">
    <source>
        <dbReference type="SAM" id="MobiDB-lite"/>
    </source>
</evidence>
<evidence type="ECO:0000313" key="10">
    <source>
        <dbReference type="Proteomes" id="UP001591681"/>
    </source>
</evidence>
<dbReference type="Pfam" id="PF14893">
    <property type="entry name" value="PNMA"/>
    <property type="match status" value="1"/>
</dbReference>
<evidence type="ECO:0000259" key="7">
    <source>
        <dbReference type="PROSITE" id="PS50878"/>
    </source>
</evidence>
<evidence type="ECO:0000256" key="3">
    <source>
        <dbReference type="ARBA" id="ARBA00039658"/>
    </source>
</evidence>
<feature type="compositionally biased region" description="Polar residues" evidence="5">
    <location>
        <begin position="438"/>
        <end position="450"/>
    </location>
</feature>
<dbReference type="InterPro" id="IPR048271">
    <property type="entry name" value="PNMA_N"/>
</dbReference>
<feature type="region of interest" description="Disordered" evidence="5">
    <location>
        <begin position="425"/>
        <end position="450"/>
    </location>
</feature>
<keyword evidence="4" id="KW-0863">Zinc-finger</keyword>
<feature type="region of interest" description="Disordered" evidence="5">
    <location>
        <begin position="493"/>
        <end position="514"/>
    </location>
</feature>
<organism evidence="9 10">
    <name type="scientific">Coilia grayii</name>
    <name type="common">Gray's grenadier anchovy</name>
    <dbReference type="NCBI Taxonomy" id="363190"/>
    <lineage>
        <taxon>Eukaryota</taxon>
        <taxon>Metazoa</taxon>
        <taxon>Chordata</taxon>
        <taxon>Craniata</taxon>
        <taxon>Vertebrata</taxon>
        <taxon>Euteleostomi</taxon>
        <taxon>Actinopterygii</taxon>
        <taxon>Neopterygii</taxon>
        <taxon>Teleostei</taxon>
        <taxon>Clupei</taxon>
        <taxon>Clupeiformes</taxon>
        <taxon>Clupeoidei</taxon>
        <taxon>Engraulidae</taxon>
        <taxon>Coilinae</taxon>
        <taxon>Coilia</taxon>
    </lineage>
</organism>